<keyword evidence="3 6" id="KW-0012">Acyltransferase</keyword>
<dbReference type="GO" id="GO:0006654">
    <property type="term" value="P:phosphatidic acid biosynthetic process"/>
    <property type="evidence" value="ECO:0007669"/>
    <property type="project" value="TreeGrafter"/>
</dbReference>
<gene>
    <name evidence="6" type="ORF">THSYN_00025</name>
</gene>
<evidence type="ECO:0000259" key="5">
    <source>
        <dbReference type="SMART" id="SM00563"/>
    </source>
</evidence>
<name>A0A2K8UG85_9GAMM</name>
<keyword evidence="7" id="KW-1185">Reference proteome</keyword>
<reference evidence="6 7" key="1">
    <citation type="submission" date="2017-03" db="EMBL/GenBank/DDBJ databases">
        <title>Complete genome sequence of Candidatus 'Thiodictyon syntrophicum' sp. nov. strain Cad16T, a photolithoautotroph purple sulfur bacterium isolated from an alpine meromictic lake.</title>
        <authorList>
            <person name="Luedin S.M."/>
            <person name="Pothier J.F."/>
            <person name="Danza F."/>
            <person name="Storelli N."/>
            <person name="Wittwer M."/>
            <person name="Tonolla M."/>
        </authorList>
    </citation>
    <scope>NUCLEOTIDE SEQUENCE [LARGE SCALE GENOMIC DNA]</scope>
    <source>
        <strain evidence="6 7">Cad16T</strain>
    </source>
</reference>
<feature type="domain" description="Phospholipid/glycerol acyltransferase" evidence="5">
    <location>
        <begin position="72"/>
        <end position="187"/>
    </location>
</feature>
<evidence type="ECO:0000256" key="3">
    <source>
        <dbReference type="ARBA" id="ARBA00023315"/>
    </source>
</evidence>
<dbReference type="Proteomes" id="UP000232638">
    <property type="component" value="Chromosome"/>
</dbReference>
<evidence type="ECO:0000256" key="4">
    <source>
        <dbReference type="SAM" id="Phobius"/>
    </source>
</evidence>
<evidence type="ECO:0000313" key="6">
    <source>
        <dbReference type="EMBL" id="AUB84586.1"/>
    </source>
</evidence>
<organism evidence="6 7">
    <name type="scientific">Candidatus Thiodictyon syntrophicum</name>
    <dbReference type="NCBI Taxonomy" id="1166950"/>
    <lineage>
        <taxon>Bacteria</taxon>
        <taxon>Pseudomonadati</taxon>
        <taxon>Pseudomonadota</taxon>
        <taxon>Gammaproteobacteria</taxon>
        <taxon>Chromatiales</taxon>
        <taxon>Chromatiaceae</taxon>
        <taxon>Thiodictyon</taxon>
    </lineage>
</organism>
<dbReference type="PANTHER" id="PTHR10434">
    <property type="entry name" value="1-ACYL-SN-GLYCEROL-3-PHOSPHATE ACYLTRANSFERASE"/>
    <property type="match status" value="1"/>
</dbReference>
<comment type="pathway">
    <text evidence="1">Lipid metabolism.</text>
</comment>
<feature type="transmembrane region" description="Helical" evidence="4">
    <location>
        <begin position="6"/>
        <end position="31"/>
    </location>
</feature>
<protein>
    <submittedName>
        <fullName evidence="6">1-acyl-sn-glycerol-3-phosphate acyltransferase</fullName>
    </submittedName>
</protein>
<evidence type="ECO:0000256" key="2">
    <source>
        <dbReference type="ARBA" id="ARBA00022679"/>
    </source>
</evidence>
<dbReference type="Pfam" id="PF01553">
    <property type="entry name" value="Acyltransferase"/>
    <property type="match status" value="1"/>
</dbReference>
<evidence type="ECO:0000313" key="7">
    <source>
        <dbReference type="Proteomes" id="UP000232638"/>
    </source>
</evidence>
<dbReference type="AlphaFoldDB" id="A0A2K8UG85"/>
<dbReference type="CDD" id="cd07989">
    <property type="entry name" value="LPLAT_AGPAT-like"/>
    <property type="match status" value="1"/>
</dbReference>
<sequence>MILLRSLAYQVFLMLSVALFGGAIAIVGRWVPFRLLSRVARIWARANLIALKSLCRLDYRIEGLEHLPTSTCIVMSKHQSAWETIALRALLPVEHTWVLKRELLDIPILGSALRRFRVIAIDRSAGRAALKQLVTEGQHLLGTGHWVVIFPEGTRVPPGERASYNVGGALLAQRSGYPILPIAHNAGVFWGRRSLIKRAGTIQLVIGESINSTGKSAQQLSRETESWIEGVVARLPTRADLQRSPAQSD</sequence>
<keyword evidence="2 6" id="KW-0808">Transferase</keyword>
<dbReference type="OrthoDB" id="9812274at2"/>
<dbReference type="SMART" id="SM00563">
    <property type="entry name" value="PlsC"/>
    <property type="match status" value="1"/>
</dbReference>
<dbReference type="SUPFAM" id="SSF69593">
    <property type="entry name" value="Glycerol-3-phosphate (1)-acyltransferase"/>
    <property type="match status" value="1"/>
</dbReference>
<keyword evidence="4" id="KW-0472">Membrane</keyword>
<accession>A0A2K8UG85</accession>
<evidence type="ECO:0000256" key="1">
    <source>
        <dbReference type="ARBA" id="ARBA00005189"/>
    </source>
</evidence>
<keyword evidence="4" id="KW-0812">Transmembrane</keyword>
<dbReference type="PANTHER" id="PTHR10434:SF40">
    <property type="entry name" value="1-ACYL-SN-GLYCEROL-3-PHOSPHATE ACYLTRANSFERASE"/>
    <property type="match status" value="1"/>
</dbReference>
<proteinExistence type="predicted"/>
<dbReference type="InterPro" id="IPR002123">
    <property type="entry name" value="Plipid/glycerol_acylTrfase"/>
</dbReference>
<dbReference type="GO" id="GO:0003841">
    <property type="term" value="F:1-acylglycerol-3-phosphate O-acyltransferase activity"/>
    <property type="evidence" value="ECO:0007669"/>
    <property type="project" value="TreeGrafter"/>
</dbReference>
<keyword evidence="4" id="KW-1133">Transmembrane helix</keyword>
<dbReference type="EMBL" id="CP020370">
    <property type="protein sequence ID" value="AUB84586.1"/>
    <property type="molecule type" value="Genomic_DNA"/>
</dbReference>
<dbReference type="KEGG" id="tsy:THSYN_00025"/>